<dbReference type="STRING" id="587636.SAMN05216199_0999"/>
<dbReference type="PRINTS" id="PR00040">
    <property type="entry name" value="HTHMERR"/>
</dbReference>
<evidence type="ECO:0000259" key="3">
    <source>
        <dbReference type="PROSITE" id="PS50937"/>
    </source>
</evidence>
<dbReference type="AlphaFoldDB" id="A0A1H9RIC6"/>
<dbReference type="InterPro" id="IPR000551">
    <property type="entry name" value="MerR-type_HTH_dom"/>
</dbReference>
<evidence type="ECO:0000256" key="2">
    <source>
        <dbReference type="SAM" id="MobiDB-lite"/>
    </source>
</evidence>
<proteinExistence type="predicted"/>
<name>A0A1H9RIC6_9MICO</name>
<dbReference type="PROSITE" id="PS50937">
    <property type="entry name" value="HTH_MERR_2"/>
    <property type="match status" value="1"/>
</dbReference>
<reference evidence="5" key="1">
    <citation type="submission" date="2016-10" db="EMBL/GenBank/DDBJ databases">
        <authorList>
            <person name="Varghese N."/>
            <person name="Submissions S."/>
        </authorList>
    </citation>
    <scope>NUCLEOTIDE SEQUENCE [LARGE SCALE GENOMIC DNA]</scope>
    <source>
        <strain evidence="5">CGMCC 1.6963</strain>
    </source>
</reference>
<dbReference type="EMBL" id="FOHB01000001">
    <property type="protein sequence ID" value="SER72570.1"/>
    <property type="molecule type" value="Genomic_DNA"/>
</dbReference>
<protein>
    <submittedName>
        <fullName evidence="4">DNA-binding transcriptional regulator, MerR family</fullName>
    </submittedName>
</protein>
<dbReference type="PANTHER" id="PTHR30204:SF93">
    <property type="entry name" value="HTH MERR-TYPE DOMAIN-CONTAINING PROTEIN"/>
    <property type="match status" value="1"/>
</dbReference>
<sequence>MLTIGQLAAYAGVTQRAVRHYHQIGLLPEPQRDSSGYRSYGAQAVVDLIRIRTLAEAGVPLARVQDLLEAGEEEFAAAVAEIDSRLRAEIRDLQEHRRRIARLAGGDSLALPAEVVAYLDKLRASGASEAMVAGERDAWILIAARWPEKIPAFMADKSAQLDDPRTVRLYLLIGELAAGGMDEAEVTDLDEDRLGEVADLMAEMNEESAQRGDLERQSEEMGDDAFIALMDSFASDSHPMVQRLQELLAERGWTGWSRMERTTSPDTSRAARGVAPG</sequence>
<dbReference type="PANTHER" id="PTHR30204">
    <property type="entry name" value="REDOX-CYCLING DRUG-SENSING TRANSCRIPTIONAL ACTIVATOR SOXR"/>
    <property type="match status" value="1"/>
</dbReference>
<evidence type="ECO:0000256" key="1">
    <source>
        <dbReference type="ARBA" id="ARBA00023125"/>
    </source>
</evidence>
<dbReference type="RefSeq" id="WP_091755816.1">
    <property type="nucleotide sequence ID" value="NZ_FOHB01000001.1"/>
</dbReference>
<evidence type="ECO:0000313" key="5">
    <source>
        <dbReference type="Proteomes" id="UP000199019"/>
    </source>
</evidence>
<dbReference type="Pfam" id="PF13411">
    <property type="entry name" value="MerR_1"/>
    <property type="match status" value="1"/>
</dbReference>
<gene>
    <name evidence="4" type="ORF">SAMN05216199_0999</name>
</gene>
<organism evidence="4 5">
    <name type="scientific">Pedococcus cremeus</name>
    <dbReference type="NCBI Taxonomy" id="587636"/>
    <lineage>
        <taxon>Bacteria</taxon>
        <taxon>Bacillati</taxon>
        <taxon>Actinomycetota</taxon>
        <taxon>Actinomycetes</taxon>
        <taxon>Micrococcales</taxon>
        <taxon>Intrasporangiaceae</taxon>
        <taxon>Pedococcus</taxon>
    </lineage>
</organism>
<keyword evidence="5" id="KW-1185">Reference proteome</keyword>
<keyword evidence="1 4" id="KW-0238">DNA-binding</keyword>
<feature type="region of interest" description="Disordered" evidence="2">
    <location>
        <begin position="258"/>
        <end position="277"/>
    </location>
</feature>
<dbReference type="GO" id="GO:0003677">
    <property type="term" value="F:DNA binding"/>
    <property type="evidence" value="ECO:0007669"/>
    <property type="project" value="UniProtKB-KW"/>
</dbReference>
<dbReference type="SUPFAM" id="SSF46955">
    <property type="entry name" value="Putative DNA-binding domain"/>
    <property type="match status" value="1"/>
</dbReference>
<dbReference type="GO" id="GO:0003700">
    <property type="term" value="F:DNA-binding transcription factor activity"/>
    <property type="evidence" value="ECO:0007669"/>
    <property type="project" value="InterPro"/>
</dbReference>
<feature type="domain" description="HTH merR-type" evidence="3">
    <location>
        <begin position="1"/>
        <end position="70"/>
    </location>
</feature>
<dbReference type="InterPro" id="IPR009061">
    <property type="entry name" value="DNA-bd_dom_put_sf"/>
</dbReference>
<dbReference type="InterPro" id="IPR047057">
    <property type="entry name" value="MerR_fam"/>
</dbReference>
<dbReference type="CDD" id="cd00592">
    <property type="entry name" value="HTH_MerR-like"/>
    <property type="match status" value="1"/>
</dbReference>
<dbReference type="Proteomes" id="UP000199019">
    <property type="component" value="Unassembled WGS sequence"/>
</dbReference>
<accession>A0A1H9RIC6</accession>
<dbReference type="OrthoDB" id="9802039at2"/>
<evidence type="ECO:0000313" key="4">
    <source>
        <dbReference type="EMBL" id="SER72570.1"/>
    </source>
</evidence>
<dbReference type="SMART" id="SM00422">
    <property type="entry name" value="HTH_MERR"/>
    <property type="match status" value="1"/>
</dbReference>
<dbReference type="Gene3D" id="1.10.1660.10">
    <property type="match status" value="1"/>
</dbReference>